<organism evidence="1 2">
    <name type="scientific">Ancylostoma duodenale</name>
    <dbReference type="NCBI Taxonomy" id="51022"/>
    <lineage>
        <taxon>Eukaryota</taxon>
        <taxon>Metazoa</taxon>
        <taxon>Ecdysozoa</taxon>
        <taxon>Nematoda</taxon>
        <taxon>Chromadorea</taxon>
        <taxon>Rhabditida</taxon>
        <taxon>Rhabditina</taxon>
        <taxon>Rhabditomorpha</taxon>
        <taxon>Strongyloidea</taxon>
        <taxon>Ancylostomatidae</taxon>
        <taxon>Ancylostomatinae</taxon>
        <taxon>Ancylostoma</taxon>
    </lineage>
</organism>
<dbReference type="GO" id="GO:0006941">
    <property type="term" value="P:striated muscle contraction"/>
    <property type="evidence" value="ECO:0007669"/>
    <property type="project" value="TreeGrafter"/>
</dbReference>
<feature type="non-terminal residue" evidence="1">
    <location>
        <position position="1"/>
    </location>
</feature>
<gene>
    <name evidence="1" type="ORF">ANCDUO_15923</name>
</gene>
<reference evidence="1 2" key="1">
    <citation type="submission" date="2013-12" db="EMBL/GenBank/DDBJ databases">
        <title>Draft genome of the parsitic nematode Ancylostoma duodenale.</title>
        <authorList>
            <person name="Mitreva M."/>
        </authorList>
    </citation>
    <scope>NUCLEOTIDE SEQUENCE [LARGE SCALE GENOMIC DNA]</scope>
    <source>
        <strain evidence="1 2">Zhejiang</strain>
    </source>
</reference>
<dbReference type="PANTHER" id="PTHR46399:SF8">
    <property type="entry name" value="B30.2_SPRY DOMAIN-CONTAINING PROTEIN"/>
    <property type="match status" value="1"/>
</dbReference>
<dbReference type="GO" id="GO:0014808">
    <property type="term" value="P:release of sequestered calcium ion into cytosol by sarcoplasmic reticulum"/>
    <property type="evidence" value="ECO:0007669"/>
    <property type="project" value="TreeGrafter"/>
</dbReference>
<proteinExistence type="predicted"/>
<dbReference type="GO" id="GO:0005790">
    <property type="term" value="C:smooth endoplasmic reticulum"/>
    <property type="evidence" value="ECO:0007669"/>
    <property type="project" value="TreeGrafter"/>
</dbReference>
<dbReference type="GO" id="GO:0030018">
    <property type="term" value="C:Z disc"/>
    <property type="evidence" value="ECO:0007669"/>
    <property type="project" value="TreeGrafter"/>
</dbReference>
<keyword evidence="2" id="KW-1185">Reference proteome</keyword>
<accession>A0A0C2G4W4</accession>
<dbReference type="AlphaFoldDB" id="A0A0C2G4W4"/>
<dbReference type="PANTHER" id="PTHR46399">
    <property type="entry name" value="B30.2/SPRY DOMAIN-CONTAINING PROTEIN"/>
    <property type="match status" value="1"/>
</dbReference>
<dbReference type="GO" id="GO:0042383">
    <property type="term" value="C:sarcolemma"/>
    <property type="evidence" value="ECO:0007669"/>
    <property type="project" value="TreeGrafter"/>
</dbReference>
<sequence length="439" mass="50525">DNGQYSLIRGQNLKSWISLEFAHQMIIPVLTTMFGHLARNHFGTDVLVDDIQAACYKILDSLYMVTGLSSTAAQRKSIGFETDKHRPGLGQCLSAFASCFPVAFLEPEFNKNNKYSVLAKSQEQSVQVQVFAVQIIQNVTCDPVKEYILPIAERLRRMSEKAFREEEHMRTHPDDADEGTVAEDNARLVRDTYAYFPILMKYTDLHRAQWLKAPSWETDGVYENVAVIFRIWSQSQHFKREELNYMAQFEEDAAMVGGEVKTGKAAIAERKKKRREGQSLYILLIRCANQKTLNYGWELDIVQQSKERFLQKEPEEKIREFIKGLLEIPIKTDPTDKNAWQLSLYRKIGKSQMRGKNEMTQDAVIEKIFNMGQVSAILHTIMRMKDRLKLRSAFKVVSYSSLSFLLFTVICKIDGVLHGHWLPHKGESALFPCLPVWDL</sequence>
<dbReference type="InterPro" id="IPR015925">
    <property type="entry name" value="Ryanodine_IP3_receptor"/>
</dbReference>
<evidence type="ECO:0000313" key="2">
    <source>
        <dbReference type="Proteomes" id="UP000054047"/>
    </source>
</evidence>
<dbReference type="Proteomes" id="UP000054047">
    <property type="component" value="Unassembled WGS sequence"/>
</dbReference>
<dbReference type="OrthoDB" id="300855at2759"/>
<dbReference type="GO" id="GO:0005219">
    <property type="term" value="F:ryanodine-sensitive calcium-release channel activity"/>
    <property type="evidence" value="ECO:0007669"/>
    <property type="project" value="TreeGrafter"/>
</dbReference>
<protein>
    <submittedName>
        <fullName evidence="1">Uncharacterized protein</fullName>
    </submittedName>
</protein>
<evidence type="ECO:0000313" key="1">
    <source>
        <dbReference type="EMBL" id="KIH53934.1"/>
    </source>
</evidence>
<name>A0A0C2G4W4_9BILA</name>
<dbReference type="EMBL" id="KN740055">
    <property type="protein sequence ID" value="KIH53934.1"/>
    <property type="molecule type" value="Genomic_DNA"/>
</dbReference>
<dbReference type="GO" id="GO:0034704">
    <property type="term" value="C:calcium channel complex"/>
    <property type="evidence" value="ECO:0007669"/>
    <property type="project" value="TreeGrafter"/>
</dbReference>
<dbReference type="GO" id="GO:0033017">
    <property type="term" value="C:sarcoplasmic reticulum membrane"/>
    <property type="evidence" value="ECO:0007669"/>
    <property type="project" value="TreeGrafter"/>
</dbReference>